<evidence type="ECO:0000259" key="1">
    <source>
        <dbReference type="Pfam" id="PF12849"/>
    </source>
</evidence>
<dbReference type="AlphaFoldDB" id="A0A382EX70"/>
<reference evidence="2" key="1">
    <citation type="submission" date="2018-05" db="EMBL/GenBank/DDBJ databases">
        <authorList>
            <person name="Lanie J.A."/>
            <person name="Ng W.-L."/>
            <person name="Kazmierczak K.M."/>
            <person name="Andrzejewski T.M."/>
            <person name="Davidsen T.M."/>
            <person name="Wayne K.J."/>
            <person name="Tettelin H."/>
            <person name="Glass J.I."/>
            <person name="Rusch D."/>
            <person name="Podicherti R."/>
            <person name="Tsui H.-C.T."/>
            <person name="Winkler M.E."/>
        </authorList>
    </citation>
    <scope>NUCLEOTIDE SEQUENCE</scope>
</reference>
<proteinExistence type="predicted"/>
<dbReference type="EMBL" id="UINC01046802">
    <property type="protein sequence ID" value="SVB55268.1"/>
    <property type="molecule type" value="Genomic_DNA"/>
</dbReference>
<dbReference type="InterPro" id="IPR052738">
    <property type="entry name" value="ABC-Tungstate_binding"/>
</dbReference>
<feature type="non-terminal residue" evidence="2">
    <location>
        <position position="110"/>
    </location>
</feature>
<gene>
    <name evidence="2" type="ORF">METZ01_LOCUS208122</name>
</gene>
<dbReference type="SUPFAM" id="SSF53850">
    <property type="entry name" value="Periplasmic binding protein-like II"/>
    <property type="match status" value="1"/>
</dbReference>
<dbReference type="PANTHER" id="PTHR37945:SF1">
    <property type="entry name" value="EXTRACELLULAR TUNGSTATE BINDING PROTEIN"/>
    <property type="match status" value="1"/>
</dbReference>
<organism evidence="2">
    <name type="scientific">marine metagenome</name>
    <dbReference type="NCBI Taxonomy" id="408172"/>
    <lineage>
        <taxon>unclassified sequences</taxon>
        <taxon>metagenomes</taxon>
        <taxon>ecological metagenomes</taxon>
    </lineage>
</organism>
<dbReference type="Gene3D" id="3.40.190.10">
    <property type="entry name" value="Periplasmic binding protein-like II"/>
    <property type="match status" value="1"/>
</dbReference>
<protein>
    <recommendedName>
        <fullName evidence="1">PBP domain-containing protein</fullName>
    </recommendedName>
</protein>
<evidence type="ECO:0000313" key="2">
    <source>
        <dbReference type="EMBL" id="SVB55268.1"/>
    </source>
</evidence>
<dbReference type="Pfam" id="PF12849">
    <property type="entry name" value="PBP_like_2"/>
    <property type="match status" value="1"/>
</dbReference>
<feature type="domain" description="PBP" evidence="1">
    <location>
        <begin position="23"/>
        <end position="110"/>
    </location>
</feature>
<dbReference type="PANTHER" id="PTHR37945">
    <property type="entry name" value="EXTRACELLULAR TUNGSTATE BINDING PROTEIN"/>
    <property type="match status" value="1"/>
</dbReference>
<dbReference type="InterPro" id="IPR024370">
    <property type="entry name" value="PBP_domain"/>
</dbReference>
<sequence>MFHKIFLILFISVINFNVLADNNRIIIASTTSAYDSGLIDYVNKEFENKFNIKVHVLALGTGQAIRIAKNGDVDILLVHDNLSEIEFIKEGYGNTRHNLMYNDYVIVGPK</sequence>
<accession>A0A382EX70</accession>
<name>A0A382EX70_9ZZZZ</name>